<protein>
    <submittedName>
        <fullName evidence="1">Uncharacterized protein</fullName>
    </submittedName>
</protein>
<evidence type="ECO:0000313" key="1">
    <source>
        <dbReference type="EMBL" id="WDI05086.1"/>
    </source>
</evidence>
<keyword evidence="2" id="KW-1185">Reference proteome</keyword>
<gene>
    <name evidence="1" type="ORF">PUW25_26310</name>
</gene>
<geneLocation type="plasmid" evidence="1 2">
    <name>unnamed1</name>
</geneLocation>
<name>A0ABY7XH03_9BACL</name>
<organism evidence="1 2">
    <name type="scientific">Paenibacillus urinalis</name>
    <dbReference type="NCBI Taxonomy" id="521520"/>
    <lineage>
        <taxon>Bacteria</taxon>
        <taxon>Bacillati</taxon>
        <taxon>Bacillota</taxon>
        <taxon>Bacilli</taxon>
        <taxon>Bacillales</taxon>
        <taxon>Paenibacillaceae</taxon>
        <taxon>Paenibacillus</taxon>
    </lineage>
</organism>
<proteinExistence type="predicted"/>
<reference evidence="1 2" key="1">
    <citation type="submission" date="2023-02" db="EMBL/GenBank/DDBJ databases">
        <title>Pathogen: clinical or host-associated sample.</title>
        <authorList>
            <person name="Hergert J."/>
            <person name="Casey R."/>
            <person name="Wagner J."/>
            <person name="Young E.L."/>
            <person name="Oakeson K.F."/>
        </authorList>
    </citation>
    <scope>NUCLEOTIDE SEQUENCE [LARGE SCALE GENOMIC DNA]</scope>
    <source>
        <strain evidence="1 2">2022CK-00829</strain>
        <plasmid evidence="1 2">unnamed1</plasmid>
    </source>
</reference>
<evidence type="ECO:0000313" key="2">
    <source>
        <dbReference type="Proteomes" id="UP001221519"/>
    </source>
</evidence>
<accession>A0ABY7XH03</accession>
<dbReference type="EMBL" id="CP118109">
    <property type="protein sequence ID" value="WDI05086.1"/>
    <property type="molecule type" value="Genomic_DNA"/>
</dbReference>
<dbReference type="RefSeq" id="WP_047913123.1">
    <property type="nucleotide sequence ID" value="NZ_CP118109.1"/>
</dbReference>
<sequence>MNRDGLIYQLSGWFVCTIVGIPIQNADSRIRTNISSIQKLVKDGWELEEIQAEIEKFAQDYPDMVKRIYMLEEIFATKKPPKNIMNPDIFYYHNRLRETSPAPKMRKGPDGKYIQEVEPFFLEMKKRFTMEELLEYWYEKMNIQSNPHMIKQDEGKFNYLLGIYDLDEILFAIDEAKRIRLSWQRSLLRNAFDIEKYVDEARETISQKKNIHQIHGINRVIRKQVIAQ</sequence>
<keyword evidence="1" id="KW-0614">Plasmid</keyword>
<dbReference type="Proteomes" id="UP001221519">
    <property type="component" value="Plasmid unnamed1"/>
</dbReference>